<keyword evidence="3" id="KW-1185">Reference proteome</keyword>
<proteinExistence type="predicted"/>
<dbReference type="OrthoDB" id="2750645at2759"/>
<evidence type="ECO:0000313" key="2">
    <source>
        <dbReference type="EMBL" id="RDX44327.1"/>
    </source>
</evidence>
<gene>
    <name evidence="2" type="ORF">OH76DRAFT_1102541</name>
</gene>
<evidence type="ECO:0000259" key="1">
    <source>
        <dbReference type="Pfam" id="PF12937"/>
    </source>
</evidence>
<feature type="domain" description="F-box" evidence="1">
    <location>
        <begin position="4"/>
        <end position="35"/>
    </location>
</feature>
<evidence type="ECO:0000313" key="3">
    <source>
        <dbReference type="Proteomes" id="UP000256964"/>
    </source>
</evidence>
<dbReference type="InterPro" id="IPR001810">
    <property type="entry name" value="F-box_dom"/>
</dbReference>
<dbReference type="InterPro" id="IPR036047">
    <property type="entry name" value="F-box-like_dom_sf"/>
</dbReference>
<organism evidence="2 3">
    <name type="scientific">Lentinus brumalis</name>
    <dbReference type="NCBI Taxonomy" id="2498619"/>
    <lineage>
        <taxon>Eukaryota</taxon>
        <taxon>Fungi</taxon>
        <taxon>Dikarya</taxon>
        <taxon>Basidiomycota</taxon>
        <taxon>Agaricomycotina</taxon>
        <taxon>Agaricomycetes</taxon>
        <taxon>Polyporales</taxon>
        <taxon>Polyporaceae</taxon>
        <taxon>Lentinus</taxon>
    </lineage>
</organism>
<dbReference type="EMBL" id="KZ857451">
    <property type="protein sequence ID" value="RDX44327.1"/>
    <property type="molecule type" value="Genomic_DNA"/>
</dbReference>
<dbReference type="Pfam" id="PF12937">
    <property type="entry name" value="F-box-like"/>
    <property type="match status" value="1"/>
</dbReference>
<dbReference type="Gene3D" id="1.20.1280.50">
    <property type="match status" value="1"/>
</dbReference>
<dbReference type="Proteomes" id="UP000256964">
    <property type="component" value="Unassembled WGS sequence"/>
</dbReference>
<protein>
    <recommendedName>
        <fullName evidence="1">F-box domain-containing protein</fullName>
    </recommendedName>
</protein>
<name>A0A371CVL7_9APHY</name>
<dbReference type="AlphaFoldDB" id="A0A371CVL7"/>
<reference evidence="2 3" key="1">
    <citation type="journal article" date="2018" name="Biotechnol. Biofuels">
        <title>Integrative visual omics of the white-rot fungus Polyporus brumalis exposes the biotechnological potential of its oxidative enzymes for delignifying raw plant biomass.</title>
        <authorList>
            <person name="Miyauchi S."/>
            <person name="Rancon A."/>
            <person name="Drula E."/>
            <person name="Hage H."/>
            <person name="Chaduli D."/>
            <person name="Favel A."/>
            <person name="Grisel S."/>
            <person name="Henrissat B."/>
            <person name="Herpoel-Gimbert I."/>
            <person name="Ruiz-Duenas F.J."/>
            <person name="Chevret D."/>
            <person name="Hainaut M."/>
            <person name="Lin J."/>
            <person name="Wang M."/>
            <person name="Pangilinan J."/>
            <person name="Lipzen A."/>
            <person name="Lesage-Meessen L."/>
            <person name="Navarro D."/>
            <person name="Riley R."/>
            <person name="Grigoriev I.V."/>
            <person name="Zhou S."/>
            <person name="Raouche S."/>
            <person name="Rosso M.N."/>
        </authorList>
    </citation>
    <scope>NUCLEOTIDE SEQUENCE [LARGE SCALE GENOMIC DNA]</scope>
    <source>
        <strain evidence="2 3">BRFM 1820</strain>
    </source>
</reference>
<accession>A0A371CVL7</accession>
<dbReference type="SUPFAM" id="SSF81383">
    <property type="entry name" value="F-box domain"/>
    <property type="match status" value="1"/>
</dbReference>
<sequence>MSFLTLPPELTDYIISFLRNDRRTLCACTRVCKGWLPASRAYLFDTIRFKTPRSYTVFVEEVLGSRSMLPYLVLIHGIAIVSPDGFLNRYLADKFMRDMHGNLPNLRILRISYVDWRHLTMSDTWKYLDVNMTSPFPRLTNIAAKFDKPLPSQPLLPLPGDARSPRKRSCATTPLDNIGDAVDRRGGRFCHTVPVLVRGTIP</sequence>